<gene>
    <name evidence="2" type="ORF">A7E75_05830</name>
</gene>
<dbReference type="InterPro" id="IPR006675">
    <property type="entry name" value="HDIG_dom"/>
</dbReference>
<dbReference type="InterPro" id="IPR029044">
    <property type="entry name" value="Nucleotide-diphossugar_trans"/>
</dbReference>
<dbReference type="SMART" id="SM00471">
    <property type="entry name" value="HDc"/>
    <property type="match status" value="1"/>
</dbReference>
<dbReference type="NCBIfam" id="NF045665">
    <property type="entry name" value="NTPtran_DVU1551"/>
    <property type="match status" value="1"/>
</dbReference>
<dbReference type="InterPro" id="IPR006674">
    <property type="entry name" value="HD_domain"/>
</dbReference>
<keyword evidence="3" id="KW-1185">Reference proteome</keyword>
<dbReference type="EMBL" id="CP015518">
    <property type="protein sequence ID" value="APG24600.1"/>
    <property type="molecule type" value="Genomic_DNA"/>
</dbReference>
<dbReference type="CDD" id="cd00077">
    <property type="entry name" value="HDc"/>
    <property type="match status" value="1"/>
</dbReference>
<organism evidence="2 3">
    <name type="scientific">Syntrophotalea acetylenica</name>
    <name type="common">Pelobacter acetylenicus</name>
    <dbReference type="NCBI Taxonomy" id="29542"/>
    <lineage>
        <taxon>Bacteria</taxon>
        <taxon>Pseudomonadati</taxon>
        <taxon>Thermodesulfobacteriota</taxon>
        <taxon>Desulfuromonadia</taxon>
        <taxon>Desulfuromonadales</taxon>
        <taxon>Syntrophotaleaceae</taxon>
        <taxon>Syntrophotalea</taxon>
    </lineage>
</organism>
<dbReference type="STRING" id="29542.A6070_14465"/>
<dbReference type="GO" id="GO:0016779">
    <property type="term" value="F:nucleotidyltransferase activity"/>
    <property type="evidence" value="ECO:0007669"/>
    <property type="project" value="UniProtKB-ARBA"/>
</dbReference>
<proteinExistence type="predicted"/>
<evidence type="ECO:0000313" key="3">
    <source>
        <dbReference type="Proteomes" id="UP000182264"/>
    </source>
</evidence>
<dbReference type="CDD" id="cd04182">
    <property type="entry name" value="GT_2_like_f"/>
    <property type="match status" value="1"/>
</dbReference>
<evidence type="ECO:0000259" key="1">
    <source>
        <dbReference type="SMART" id="SM00471"/>
    </source>
</evidence>
<accession>A0A1L3GFE6</accession>
<dbReference type="Gene3D" id="3.90.550.10">
    <property type="entry name" value="Spore Coat Polysaccharide Biosynthesis Protein SpsA, Chain A"/>
    <property type="match status" value="1"/>
</dbReference>
<dbReference type="InterPro" id="IPR003607">
    <property type="entry name" value="HD/PDEase_dom"/>
</dbReference>
<name>A0A1L3GFE6_SYNAC</name>
<evidence type="ECO:0000313" key="2">
    <source>
        <dbReference type="EMBL" id="APG24600.1"/>
    </source>
</evidence>
<protein>
    <recommendedName>
        <fullName evidence="1">HD/PDEase domain-containing protein</fullName>
    </recommendedName>
</protein>
<sequence length="380" mass="42390">MNESFAAIILAAGFSSRMGAFKPLLRLGAETALEKSIKLFRRTGIAHLQVVVGHQSEALIPLIEDLNVCCTINPRYQEGMFTSVQCAMARLPEGIDAFFMQPVDIPLTRNRTLDALIRARQATGKGIIHPVFWGKRGHPPLISTTYRDLILQSDGEGGLKALLLPFADNILEIEVPDEHCTLDMDTPADYAYLLYRQEHFAVPSHRECEHLLTHHFSVSEKVAAHSRQVARVALTLTSHLNQAGIVMDRELVRAAALLHDCCRSQTDHARTGARALRELGYETIAGPVASHMDIDVPPEAVPTLHEVLFLADKLVMGSRLTDLNERFAEKLERFSGQPAIVDAIERRRQAACRIGKKCETIFKRSLTEVLRRDHLDELEG</sequence>
<dbReference type="Proteomes" id="UP000182264">
    <property type="component" value="Chromosome"/>
</dbReference>
<dbReference type="PANTHER" id="PTHR43777:SF1">
    <property type="entry name" value="MOLYBDENUM COFACTOR CYTIDYLYLTRANSFERASE"/>
    <property type="match status" value="1"/>
</dbReference>
<dbReference type="PANTHER" id="PTHR43777">
    <property type="entry name" value="MOLYBDENUM COFACTOR CYTIDYLYLTRANSFERASE"/>
    <property type="match status" value="1"/>
</dbReference>
<dbReference type="SUPFAM" id="SSF53448">
    <property type="entry name" value="Nucleotide-diphospho-sugar transferases"/>
    <property type="match status" value="1"/>
</dbReference>
<dbReference type="InterPro" id="IPR054703">
    <property type="entry name" value="Mop-rel"/>
</dbReference>
<dbReference type="Pfam" id="PF12804">
    <property type="entry name" value="NTP_transf_3"/>
    <property type="match status" value="1"/>
</dbReference>
<dbReference type="InterPro" id="IPR025877">
    <property type="entry name" value="MobA-like_NTP_Trfase"/>
</dbReference>
<reference evidence="2 3" key="1">
    <citation type="journal article" date="2017" name="Genome Announc.">
        <title>Complete Genome Sequences of Two Acetylene-Fermenting Pelobacter acetylenicus Strains.</title>
        <authorList>
            <person name="Sutton J.M."/>
            <person name="Baesman S.M."/>
            <person name="Fierst J.L."/>
            <person name="Poret-Peterson A.T."/>
            <person name="Oremland R.S."/>
            <person name="Dunlap D.S."/>
            <person name="Akob D.M."/>
        </authorList>
    </citation>
    <scope>NUCLEOTIDE SEQUENCE [LARGE SCALE GENOMIC DNA]</scope>
    <source>
        <strain evidence="2 3">DSM 3247</strain>
    </source>
</reference>
<dbReference type="RefSeq" id="WP_072286442.1">
    <property type="nucleotide sequence ID" value="NZ_CP015518.1"/>
</dbReference>
<dbReference type="Gene3D" id="1.10.3210.10">
    <property type="entry name" value="Hypothetical protein af1432"/>
    <property type="match status" value="1"/>
</dbReference>
<dbReference type="NCBIfam" id="TIGR00277">
    <property type="entry name" value="HDIG"/>
    <property type="match status" value="1"/>
</dbReference>
<dbReference type="AlphaFoldDB" id="A0A1L3GFE6"/>
<feature type="domain" description="HD/PDEase" evidence="1">
    <location>
        <begin position="218"/>
        <end position="326"/>
    </location>
</feature>
<dbReference type="SUPFAM" id="SSF109604">
    <property type="entry name" value="HD-domain/PDEase-like"/>
    <property type="match status" value="1"/>
</dbReference>
<dbReference type="Pfam" id="PF01966">
    <property type="entry name" value="HD"/>
    <property type="match status" value="1"/>
</dbReference>